<name>A0A1M5J1X4_9FLAO</name>
<accession>A0A1M5J1X4</accession>
<dbReference type="InterPro" id="IPR004360">
    <property type="entry name" value="Glyas_Fos-R_dOase_dom"/>
</dbReference>
<reference evidence="4" key="1">
    <citation type="submission" date="2016-11" db="EMBL/GenBank/DDBJ databases">
        <authorList>
            <person name="Varghese N."/>
            <person name="Submissions S."/>
        </authorList>
    </citation>
    <scope>NUCLEOTIDE SEQUENCE [LARGE SCALE GENOMIC DNA]</scope>
    <source>
        <strain evidence="4">DSM 19055</strain>
    </source>
</reference>
<evidence type="ECO:0000256" key="1">
    <source>
        <dbReference type="SAM" id="SignalP"/>
    </source>
</evidence>
<dbReference type="InterPro" id="IPR052164">
    <property type="entry name" value="Anthracycline_SecMetBiosynth"/>
</dbReference>
<protein>
    <submittedName>
        <fullName evidence="3">Catechol 2,3-dioxygenase</fullName>
    </submittedName>
</protein>
<proteinExistence type="predicted"/>
<dbReference type="InterPro" id="IPR029068">
    <property type="entry name" value="Glyas_Bleomycin-R_OHBP_Dase"/>
</dbReference>
<keyword evidence="4" id="KW-1185">Reference proteome</keyword>
<evidence type="ECO:0000259" key="2">
    <source>
        <dbReference type="PROSITE" id="PS51819"/>
    </source>
</evidence>
<keyword evidence="3" id="KW-0560">Oxidoreductase</keyword>
<dbReference type="AlphaFoldDB" id="A0A1M5J1X4"/>
<keyword evidence="1" id="KW-0732">Signal</keyword>
<dbReference type="STRING" id="421058.SAMN05421866_0102"/>
<feature type="chain" id="PRO_5009911250" evidence="1">
    <location>
        <begin position="20"/>
        <end position="171"/>
    </location>
</feature>
<dbReference type="EMBL" id="FQWT01000001">
    <property type="protein sequence ID" value="SHG34023.1"/>
    <property type="molecule type" value="Genomic_DNA"/>
</dbReference>
<feature type="domain" description="VOC" evidence="2">
    <location>
        <begin position="36"/>
        <end position="153"/>
    </location>
</feature>
<dbReference type="Proteomes" id="UP000184047">
    <property type="component" value="Unassembled WGS sequence"/>
</dbReference>
<evidence type="ECO:0000313" key="4">
    <source>
        <dbReference type="Proteomes" id="UP000184047"/>
    </source>
</evidence>
<feature type="signal peptide" evidence="1">
    <location>
        <begin position="1"/>
        <end position="19"/>
    </location>
</feature>
<sequence length="171" mass="19920">MKKLIFALCILASFMLGFAFKSATEKNSDDVKRVTGIGGIFFKCKDPKKMRDWYKDHLGLSTNEYGAVFEWYQGSDNSKKGFSQWSPFSDKTKYFQPSEKDFMINYRVQNLEKLVEQLKKENVTIVDKIETYEYGKFVHIMDIEGNKIELWEPDDIEYEKLGNSIGAKTTK</sequence>
<dbReference type="PROSITE" id="PS51819">
    <property type="entry name" value="VOC"/>
    <property type="match status" value="1"/>
</dbReference>
<dbReference type="InterPro" id="IPR037523">
    <property type="entry name" value="VOC_core"/>
</dbReference>
<dbReference type="PANTHER" id="PTHR33993">
    <property type="entry name" value="GLYOXALASE-RELATED"/>
    <property type="match status" value="1"/>
</dbReference>
<evidence type="ECO:0000313" key="3">
    <source>
        <dbReference type="EMBL" id="SHG34023.1"/>
    </source>
</evidence>
<dbReference type="Pfam" id="PF00903">
    <property type="entry name" value="Glyoxalase"/>
    <property type="match status" value="1"/>
</dbReference>
<keyword evidence="3" id="KW-0223">Dioxygenase</keyword>
<dbReference type="Gene3D" id="3.10.180.10">
    <property type="entry name" value="2,3-Dihydroxybiphenyl 1,2-Dioxygenase, domain 1"/>
    <property type="match status" value="1"/>
</dbReference>
<organism evidence="3 4">
    <name type="scientific">Chryseobacterium oranimense</name>
    <dbReference type="NCBI Taxonomy" id="421058"/>
    <lineage>
        <taxon>Bacteria</taxon>
        <taxon>Pseudomonadati</taxon>
        <taxon>Bacteroidota</taxon>
        <taxon>Flavobacteriia</taxon>
        <taxon>Flavobacteriales</taxon>
        <taxon>Weeksellaceae</taxon>
        <taxon>Chryseobacterium group</taxon>
        <taxon>Chryseobacterium</taxon>
    </lineage>
</organism>
<gene>
    <name evidence="3" type="ORF">SAMN05421866_0102</name>
</gene>
<dbReference type="eggNOG" id="COG0346">
    <property type="taxonomic scope" value="Bacteria"/>
</dbReference>
<dbReference type="PANTHER" id="PTHR33993:SF5">
    <property type="entry name" value="GLYOXALASE"/>
    <property type="match status" value="1"/>
</dbReference>
<dbReference type="SUPFAM" id="SSF54593">
    <property type="entry name" value="Glyoxalase/Bleomycin resistance protein/Dihydroxybiphenyl dioxygenase"/>
    <property type="match status" value="1"/>
</dbReference>
<dbReference type="GO" id="GO:0051213">
    <property type="term" value="F:dioxygenase activity"/>
    <property type="evidence" value="ECO:0007669"/>
    <property type="project" value="UniProtKB-KW"/>
</dbReference>
<dbReference type="RefSeq" id="WP_317041460.1">
    <property type="nucleotide sequence ID" value="NZ_FQWT01000001.1"/>
</dbReference>